<feature type="domain" description="Stress-response A/B barrel" evidence="1">
    <location>
        <begin position="2"/>
        <end position="94"/>
    </location>
</feature>
<comment type="caution">
    <text evidence="2">The sequence shown here is derived from an EMBL/GenBank/DDBJ whole genome shotgun (WGS) entry which is preliminary data.</text>
</comment>
<protein>
    <submittedName>
        <fullName evidence="2">Dabb family protein</fullName>
    </submittedName>
</protein>
<proteinExistence type="predicted"/>
<evidence type="ECO:0000259" key="1">
    <source>
        <dbReference type="PROSITE" id="PS51502"/>
    </source>
</evidence>
<organism evidence="2 3">
    <name type="scientific">Solobacterium moorei</name>
    <dbReference type="NCBI Taxonomy" id="102148"/>
    <lineage>
        <taxon>Bacteria</taxon>
        <taxon>Bacillati</taxon>
        <taxon>Bacillota</taxon>
        <taxon>Erysipelotrichia</taxon>
        <taxon>Erysipelotrichales</taxon>
        <taxon>Erysipelotrichaceae</taxon>
        <taxon>Solobacterium</taxon>
    </lineage>
</organism>
<dbReference type="SMART" id="SM00886">
    <property type="entry name" value="Dabb"/>
    <property type="match status" value="1"/>
</dbReference>
<dbReference type="SUPFAM" id="SSF54909">
    <property type="entry name" value="Dimeric alpha+beta barrel"/>
    <property type="match status" value="1"/>
</dbReference>
<dbReference type="Pfam" id="PF07876">
    <property type="entry name" value="Dabb"/>
    <property type="match status" value="1"/>
</dbReference>
<reference evidence="2 3" key="1">
    <citation type="submission" date="2018-08" db="EMBL/GenBank/DDBJ databases">
        <title>A genome reference for cultivated species of the human gut microbiota.</title>
        <authorList>
            <person name="Zou Y."/>
            <person name="Xue W."/>
            <person name="Luo G."/>
        </authorList>
    </citation>
    <scope>NUCLEOTIDE SEQUENCE [LARGE SCALE GENOMIC DNA]</scope>
    <source>
        <strain evidence="2 3">AF18-46</strain>
    </source>
</reference>
<dbReference type="EMBL" id="QRWX01000002">
    <property type="protein sequence ID" value="RGT56285.1"/>
    <property type="molecule type" value="Genomic_DNA"/>
</dbReference>
<dbReference type="Gene3D" id="3.30.70.100">
    <property type="match status" value="1"/>
</dbReference>
<dbReference type="PROSITE" id="PS51502">
    <property type="entry name" value="S_R_A_B_BARREL"/>
    <property type="match status" value="1"/>
</dbReference>
<dbReference type="InterPro" id="IPR011008">
    <property type="entry name" value="Dimeric_a/b-barrel"/>
</dbReference>
<dbReference type="Proteomes" id="UP000284731">
    <property type="component" value="Unassembled WGS sequence"/>
</dbReference>
<dbReference type="InterPro" id="IPR013097">
    <property type="entry name" value="Dabb"/>
</dbReference>
<gene>
    <name evidence="2" type="ORF">DWX20_05630</name>
</gene>
<evidence type="ECO:0000313" key="2">
    <source>
        <dbReference type="EMBL" id="RGT56285.1"/>
    </source>
</evidence>
<evidence type="ECO:0000313" key="3">
    <source>
        <dbReference type="Proteomes" id="UP000284731"/>
    </source>
</evidence>
<sequence>MIRHIVMFKLQAENHEESLKEAVTLAKTLTGLEEVASGEVVCNHKDADPTNYDFALVFDFVSFAALSAYQVHPEHLKLKALLKDKIQARSCIDYET</sequence>
<name>A0A412PF79_9FIRM</name>
<dbReference type="PANTHER" id="PTHR37832">
    <property type="entry name" value="BLL2683 PROTEIN"/>
    <property type="match status" value="1"/>
</dbReference>
<dbReference type="PANTHER" id="PTHR37832:SF1">
    <property type="entry name" value="STRESS-RESPONSE A_B BARREL DOMAIN-CONTAINING PROTEIN"/>
    <property type="match status" value="1"/>
</dbReference>
<accession>A0A412PF79</accession>
<dbReference type="RefSeq" id="WP_118764795.1">
    <property type="nucleotide sequence ID" value="NZ_CABJCF010000002.1"/>
</dbReference>
<dbReference type="AlphaFoldDB" id="A0A412PF79"/>